<gene>
    <name evidence="12" type="ORF">U1T56_19655</name>
</gene>
<feature type="domain" description="Response regulatory" evidence="9">
    <location>
        <begin position="880"/>
        <end position="992"/>
    </location>
</feature>
<keyword evidence="5" id="KW-0418">Kinase</keyword>
<dbReference type="InterPro" id="IPR036890">
    <property type="entry name" value="HATPase_C_sf"/>
</dbReference>
<keyword evidence="13" id="KW-1185">Reference proteome</keyword>
<dbReference type="Pfam" id="PF05227">
    <property type="entry name" value="CHASE3"/>
    <property type="match status" value="1"/>
</dbReference>
<evidence type="ECO:0000259" key="9">
    <source>
        <dbReference type="PROSITE" id="PS50110"/>
    </source>
</evidence>
<feature type="domain" description="PAC" evidence="11">
    <location>
        <begin position="426"/>
        <end position="479"/>
    </location>
</feature>
<dbReference type="RefSeq" id="WP_418161222.1">
    <property type="nucleotide sequence ID" value="NZ_JBBLZC010000026.1"/>
</dbReference>
<organism evidence="12 13">
    <name type="scientific">Benzoatithermus flavus</name>
    <dbReference type="NCBI Taxonomy" id="3108223"/>
    <lineage>
        <taxon>Bacteria</taxon>
        <taxon>Pseudomonadati</taxon>
        <taxon>Pseudomonadota</taxon>
        <taxon>Alphaproteobacteria</taxon>
        <taxon>Geminicoccales</taxon>
        <taxon>Geminicoccaceae</taxon>
        <taxon>Benzoatithermus</taxon>
    </lineage>
</organism>
<dbReference type="PRINTS" id="PR00344">
    <property type="entry name" value="BCTRLSENSOR"/>
</dbReference>
<dbReference type="Gene3D" id="3.30.565.10">
    <property type="entry name" value="Histidine kinase-like ATPase, C-terminal domain"/>
    <property type="match status" value="1"/>
</dbReference>
<proteinExistence type="predicted"/>
<dbReference type="InterPro" id="IPR005467">
    <property type="entry name" value="His_kinase_dom"/>
</dbReference>
<dbReference type="InterPro" id="IPR013655">
    <property type="entry name" value="PAS_fold_3"/>
</dbReference>
<keyword evidence="7" id="KW-1133">Transmembrane helix</keyword>
<dbReference type="InterPro" id="IPR004358">
    <property type="entry name" value="Sig_transdc_His_kin-like_C"/>
</dbReference>
<dbReference type="PROSITE" id="PS50112">
    <property type="entry name" value="PAS"/>
    <property type="match status" value="1"/>
</dbReference>
<dbReference type="SUPFAM" id="SSF55785">
    <property type="entry name" value="PYP-like sensor domain (PAS domain)"/>
    <property type="match status" value="3"/>
</dbReference>
<dbReference type="Pfam" id="PF02518">
    <property type="entry name" value="HATPase_c"/>
    <property type="match status" value="1"/>
</dbReference>
<dbReference type="SMART" id="SM00448">
    <property type="entry name" value="REC"/>
    <property type="match status" value="1"/>
</dbReference>
<dbReference type="InterPro" id="IPR001789">
    <property type="entry name" value="Sig_transdc_resp-reg_receiver"/>
</dbReference>
<dbReference type="PROSITE" id="PS50113">
    <property type="entry name" value="PAC"/>
    <property type="match status" value="3"/>
</dbReference>
<dbReference type="InterPro" id="IPR000700">
    <property type="entry name" value="PAS-assoc_C"/>
</dbReference>
<evidence type="ECO:0000259" key="10">
    <source>
        <dbReference type="PROSITE" id="PS50112"/>
    </source>
</evidence>
<evidence type="ECO:0000256" key="5">
    <source>
        <dbReference type="ARBA" id="ARBA00022777"/>
    </source>
</evidence>
<dbReference type="CDD" id="cd00130">
    <property type="entry name" value="PAS"/>
    <property type="match status" value="3"/>
</dbReference>
<dbReference type="PROSITE" id="PS50110">
    <property type="entry name" value="RESPONSE_REGULATORY"/>
    <property type="match status" value="1"/>
</dbReference>
<keyword evidence="3 6" id="KW-0597">Phosphoprotein</keyword>
<dbReference type="SMART" id="SM00086">
    <property type="entry name" value="PAC"/>
    <property type="match status" value="3"/>
</dbReference>
<comment type="caution">
    <text evidence="12">The sequence shown here is derived from an EMBL/GenBank/DDBJ whole genome shotgun (WGS) entry which is preliminary data.</text>
</comment>
<keyword evidence="7" id="KW-0472">Membrane</keyword>
<feature type="domain" description="PAC" evidence="11">
    <location>
        <begin position="553"/>
        <end position="605"/>
    </location>
</feature>
<feature type="transmembrane region" description="Helical" evidence="7">
    <location>
        <begin position="187"/>
        <end position="210"/>
    </location>
</feature>
<keyword evidence="4" id="KW-0808">Transferase</keyword>
<dbReference type="InterPro" id="IPR003661">
    <property type="entry name" value="HisK_dim/P_dom"/>
</dbReference>
<dbReference type="InterPro" id="IPR013656">
    <property type="entry name" value="PAS_4"/>
</dbReference>
<dbReference type="Pfam" id="PF00072">
    <property type="entry name" value="Response_reg"/>
    <property type="match status" value="1"/>
</dbReference>
<dbReference type="PANTHER" id="PTHR43304">
    <property type="entry name" value="PHYTOCHROME-LIKE PROTEIN CPH1"/>
    <property type="match status" value="1"/>
</dbReference>
<evidence type="ECO:0000256" key="2">
    <source>
        <dbReference type="ARBA" id="ARBA00012438"/>
    </source>
</evidence>
<feature type="domain" description="PAC" evidence="11">
    <location>
        <begin position="295"/>
        <end position="349"/>
    </location>
</feature>
<dbReference type="Pfam" id="PF08447">
    <property type="entry name" value="PAS_3"/>
    <property type="match status" value="2"/>
</dbReference>
<evidence type="ECO:0000313" key="13">
    <source>
        <dbReference type="Proteomes" id="UP001375743"/>
    </source>
</evidence>
<evidence type="ECO:0000256" key="3">
    <source>
        <dbReference type="ARBA" id="ARBA00022553"/>
    </source>
</evidence>
<dbReference type="Proteomes" id="UP001375743">
    <property type="component" value="Unassembled WGS sequence"/>
</dbReference>
<dbReference type="InterPro" id="IPR035965">
    <property type="entry name" value="PAS-like_dom_sf"/>
</dbReference>
<dbReference type="Gene3D" id="3.30.450.20">
    <property type="entry name" value="PAS domain"/>
    <property type="match status" value="3"/>
</dbReference>
<dbReference type="Gene3D" id="3.40.50.2300">
    <property type="match status" value="1"/>
</dbReference>
<evidence type="ECO:0000256" key="7">
    <source>
        <dbReference type="SAM" id="Phobius"/>
    </source>
</evidence>
<dbReference type="SMART" id="SM00388">
    <property type="entry name" value="HisKA"/>
    <property type="match status" value="1"/>
</dbReference>
<dbReference type="InterPro" id="IPR007891">
    <property type="entry name" value="CHASE3"/>
</dbReference>
<evidence type="ECO:0000259" key="8">
    <source>
        <dbReference type="PROSITE" id="PS50109"/>
    </source>
</evidence>
<dbReference type="CDD" id="cd00082">
    <property type="entry name" value="HisKA"/>
    <property type="match status" value="1"/>
</dbReference>
<dbReference type="SUPFAM" id="SSF55874">
    <property type="entry name" value="ATPase domain of HSP90 chaperone/DNA topoisomerase II/histidine kinase"/>
    <property type="match status" value="1"/>
</dbReference>
<evidence type="ECO:0000259" key="11">
    <source>
        <dbReference type="PROSITE" id="PS50113"/>
    </source>
</evidence>
<dbReference type="EMBL" id="JBBLZC010000026">
    <property type="protein sequence ID" value="MEK0085374.1"/>
    <property type="molecule type" value="Genomic_DNA"/>
</dbReference>
<dbReference type="InterPro" id="IPR011006">
    <property type="entry name" value="CheY-like_superfamily"/>
</dbReference>
<comment type="catalytic activity">
    <reaction evidence="1">
        <text>ATP + protein L-histidine = ADP + protein N-phospho-L-histidine.</text>
        <dbReference type="EC" id="2.7.13.3"/>
    </reaction>
</comment>
<feature type="modified residue" description="4-aspartylphosphate" evidence="6">
    <location>
        <position position="930"/>
    </location>
</feature>
<dbReference type="Gene3D" id="2.10.70.100">
    <property type="match status" value="1"/>
</dbReference>
<dbReference type="InterPro" id="IPR001610">
    <property type="entry name" value="PAC"/>
</dbReference>
<feature type="domain" description="PAS" evidence="10">
    <location>
        <begin position="350"/>
        <end position="422"/>
    </location>
</feature>
<evidence type="ECO:0000313" key="12">
    <source>
        <dbReference type="EMBL" id="MEK0085374.1"/>
    </source>
</evidence>
<dbReference type="InterPro" id="IPR003594">
    <property type="entry name" value="HATPase_dom"/>
</dbReference>
<dbReference type="PROSITE" id="PS50109">
    <property type="entry name" value="HIS_KIN"/>
    <property type="match status" value="1"/>
</dbReference>
<dbReference type="InterPro" id="IPR052162">
    <property type="entry name" value="Sensor_kinase/Photoreceptor"/>
</dbReference>
<reference evidence="12 13" key="1">
    <citation type="submission" date="2024-01" db="EMBL/GenBank/DDBJ databases">
        <title>Multi-omics insights into the function and evolution of sodium benzoate biodegradation pathways in Benzoatithermus flavus gen. nov., sp. nov. from hot spring.</title>
        <authorList>
            <person name="Hu C.-J."/>
            <person name="Li W.-J."/>
        </authorList>
    </citation>
    <scope>NUCLEOTIDE SEQUENCE [LARGE SCALE GENOMIC DNA]</scope>
    <source>
        <strain evidence="12 13">SYSU G07066</strain>
    </source>
</reference>
<dbReference type="EC" id="2.7.13.3" evidence="2"/>
<dbReference type="SMART" id="SM00387">
    <property type="entry name" value="HATPase_c"/>
    <property type="match status" value="1"/>
</dbReference>
<protein>
    <recommendedName>
        <fullName evidence="2">histidine kinase</fullName>
        <ecNumber evidence="2">2.7.13.3</ecNumber>
    </recommendedName>
</protein>
<keyword evidence="7" id="KW-0812">Transmembrane</keyword>
<sequence>MRRVFPSGRRWAACVLVLGSALVLLAGVIHDLAGVARGAGASARLVQRGYEAIGAADGLLSTVQDAEIGQRGYLLTGDPVHLASYDRATARVRPQLQGLEHLAADDPAQAARLPAIRGLVDHRLAELARAIALRRGGDEAGARAVVRSGEDKRSMDELREAVGAFTAEERRLATERVAEFAAAQRQAAIRAITMVIVLLSGAAAVLLFAYRSRRTGIPLSAREAEIGAIYASAPVGLAYHDRGLRFRAVNDWLAAIDGRPVAAHIGRTIREIAPEVADKIEPIHRQVLETGEPVLDRDIRIATPATGGVPRDYIASFWPMKDADGHVVGVAMSMVDVTERKAGETQLEEAKERLASLLEGTDEGLWDWNVVTGEVRRSARWQTMLGYAPGEIEPSVHAWEQLVHPDDRAEMMRALRDHLDGRTDHYEAEHRIRTKDGHWLWILDRGKVIARDGEGRPLRVVGTQRDVSTRKAAEQRVRASEEWLQLAQKAGGVTTWEWNIATGEATTWSERKSSLPPDRLGPSYGTFLQTVHPDDRGLIQDRAQAALRNEQPFDIEFRIVRPDRTIGWLAARGDVLRDAGGEPVRMIGVSYDVTERHEATAALTRLNVDLEQRVQHAAKQMMQLQKMESLGRLTGGIAHDFNNLLMAVLSSLDLLKKRLPADDLRTMRLIDNAIKGAERGVTLTRRMLAFARKQDLKPEPVAVPDLVTGMTELLRRSLGPQMIRIETRFAPDLPKALVDANQLELAILNLAVNARDAMPDGGVLIIEVDAQRIGEDSSLPPGSYVRLRLTDTGIGMDRETLERAMEPFFTTKGVGKGTGLGLSMVDGLAAQSGGRFTLASEPGRGTTAEILLPVAPPQPRAEPSAPPIEAEAGPEPRALSVLVVDDDQLILMGTTELVADLGHTAIEAGSAQEALDILRSGRTVDVVLTDQAMPGMTGLQLAVAIEAEWPGLPVILATGFAEMPDTMTRSVVALLKKPVRQNVLAAALVRAARSEPAARGGGPFAGS</sequence>
<dbReference type="Gene3D" id="1.10.287.130">
    <property type="match status" value="1"/>
</dbReference>
<evidence type="ECO:0000256" key="6">
    <source>
        <dbReference type="PROSITE-ProRule" id="PRU00169"/>
    </source>
</evidence>
<dbReference type="SUPFAM" id="SSF47384">
    <property type="entry name" value="Homodimeric domain of signal transducing histidine kinase"/>
    <property type="match status" value="1"/>
</dbReference>
<dbReference type="InterPro" id="IPR000014">
    <property type="entry name" value="PAS"/>
</dbReference>
<name>A0ABU8XWD4_9PROT</name>
<accession>A0ABU8XWD4</accession>
<feature type="domain" description="Histidine kinase" evidence="8">
    <location>
        <begin position="636"/>
        <end position="856"/>
    </location>
</feature>
<dbReference type="SUPFAM" id="SSF52172">
    <property type="entry name" value="CheY-like"/>
    <property type="match status" value="1"/>
</dbReference>
<dbReference type="NCBIfam" id="TIGR00229">
    <property type="entry name" value="sensory_box"/>
    <property type="match status" value="2"/>
</dbReference>
<dbReference type="Pfam" id="PF00512">
    <property type="entry name" value="HisKA"/>
    <property type="match status" value="1"/>
</dbReference>
<dbReference type="SMART" id="SM00091">
    <property type="entry name" value="PAS"/>
    <property type="match status" value="3"/>
</dbReference>
<dbReference type="InterPro" id="IPR036097">
    <property type="entry name" value="HisK_dim/P_sf"/>
</dbReference>
<evidence type="ECO:0000256" key="4">
    <source>
        <dbReference type="ARBA" id="ARBA00022679"/>
    </source>
</evidence>
<dbReference type="CDD" id="cd19410">
    <property type="entry name" value="HK9-like_sensor"/>
    <property type="match status" value="1"/>
</dbReference>
<dbReference type="Pfam" id="PF08448">
    <property type="entry name" value="PAS_4"/>
    <property type="match status" value="1"/>
</dbReference>
<dbReference type="PANTHER" id="PTHR43304:SF1">
    <property type="entry name" value="PAC DOMAIN-CONTAINING PROTEIN"/>
    <property type="match status" value="1"/>
</dbReference>
<evidence type="ECO:0000256" key="1">
    <source>
        <dbReference type="ARBA" id="ARBA00000085"/>
    </source>
</evidence>